<evidence type="ECO:0000259" key="8">
    <source>
        <dbReference type="PROSITE" id="PS50089"/>
    </source>
</evidence>
<dbReference type="Gene3D" id="3.30.40.10">
    <property type="entry name" value="Zinc/RING finger domain, C3HC4 (zinc finger)"/>
    <property type="match status" value="1"/>
</dbReference>
<dbReference type="EMBL" id="SDOX01000005">
    <property type="protein sequence ID" value="TFJ87775.1"/>
    <property type="molecule type" value="Genomic_DNA"/>
</dbReference>
<comment type="similarity">
    <text evidence="1">Belongs to the TRIM/RBCC family.</text>
</comment>
<dbReference type="PROSITE" id="PS50194">
    <property type="entry name" value="FILAMIN_REPEAT"/>
    <property type="match status" value="1"/>
</dbReference>
<dbReference type="PROSITE" id="PS50089">
    <property type="entry name" value="ZF_RING_2"/>
    <property type="match status" value="1"/>
</dbReference>
<dbReference type="Proteomes" id="UP000355283">
    <property type="component" value="Unassembled WGS sequence"/>
</dbReference>
<dbReference type="Gene3D" id="3.30.160.60">
    <property type="entry name" value="Classic Zinc Finger"/>
    <property type="match status" value="1"/>
</dbReference>
<evidence type="ECO:0000256" key="5">
    <source>
        <dbReference type="ARBA" id="ARBA00022833"/>
    </source>
</evidence>
<keyword evidence="10" id="KW-1185">Reference proteome</keyword>
<dbReference type="InterPro" id="IPR001298">
    <property type="entry name" value="Filamin/ABP280_rpt"/>
</dbReference>
<sequence>MAAESGKVGKTRGLDCPICFESYGSSINVPMVLSCGHTLCENCVGKNRRAGEKVLCPFDSSLWTVTKNFALLQILELEARPGVHAADTKAAAGEQQNCDICCGEDGETILHDATVYCIDCEQYLCDQAARLHGRTKTTREHAVVPMEDAEFRKARPQPSCPFHGMPIEYLCLEDDCLVCVKCLPCPIHNGHRCKAIPEALADENRMISADLIQEGRGKIDLVSRALRVAEETIDGVDERQRLVKGQVNSYVDELEAVLQQQRNELLKRVDETTTSKLKILSAQAEALRCILESLVNGVDHLERHDTNEARDLLMKRAFRKSVENTHLSMEPDALNDLEFVAREETQDLLGSLGEVAESGPCAFNTTAGGPGVLAYQMQAQKGMKFTVSARSRTSLPVTRGGERVSIKVDKNLNPEWQVEDVGNGTYEVEYRLNSDRLRDERSFRLFVRLNSKDIQGSPFTVPVRKDYNYVVDRSLQGIGLVSGGIIDGDYIFVALYSQNQIVKVRRDTGAQEQRIPVNGQPYGMCVDGQLLYVCLYNTHYVGVYNKETGAQERMLGGPGVFMNPVGLAQEGEELFITEHVAHRLQVVRKDDGTPIRRLEDATLRSPFGLLLDEQHIYISSNTGNHVKVYSKGTLNLVHTVGESGGQFLQSPISLTQEDDILFVGCNGNNLVQLYRKGTFEALGTIHNVNQPYGACTHKNFLYLCCMGVSAVTVLRPSFLDPSPHAPKVVTVPFAPTGAGTLEGIAGGGGIGEAGVLGLGGVEFEDGTENGSDLERIRGGRDALLRGDGDGMVRAGSRGETGGRAAVRGHAGDGMLPALNAGPADHDLVDFGDGDY</sequence>
<dbReference type="InterPro" id="IPR017868">
    <property type="entry name" value="Filamin/ABP280_repeat-like"/>
</dbReference>
<gene>
    <name evidence="9" type="ORF">NSK_001124</name>
</gene>
<evidence type="ECO:0000256" key="7">
    <source>
        <dbReference type="PROSITE-ProRule" id="PRU00175"/>
    </source>
</evidence>
<dbReference type="InterPro" id="IPR027370">
    <property type="entry name" value="Znf-RING_euk"/>
</dbReference>
<dbReference type="AlphaFoldDB" id="A0A4D9DDW4"/>
<dbReference type="Pfam" id="PF00643">
    <property type="entry name" value="zf-B_box"/>
    <property type="match status" value="1"/>
</dbReference>
<comment type="caution">
    <text evidence="9">The sequence shown here is derived from an EMBL/GenBank/DDBJ whole genome shotgun (WGS) entry which is preliminary data.</text>
</comment>
<dbReference type="SUPFAM" id="SSF63825">
    <property type="entry name" value="YWTD domain"/>
    <property type="match status" value="1"/>
</dbReference>
<evidence type="ECO:0000313" key="10">
    <source>
        <dbReference type="Proteomes" id="UP000355283"/>
    </source>
</evidence>
<dbReference type="SUPFAM" id="SSF57845">
    <property type="entry name" value="B-box zinc-binding domain"/>
    <property type="match status" value="1"/>
</dbReference>
<dbReference type="SMART" id="SM00184">
    <property type="entry name" value="RING"/>
    <property type="match status" value="1"/>
</dbReference>
<feature type="repeat" description="Filamin" evidence="6">
    <location>
        <begin position="357"/>
        <end position="463"/>
    </location>
</feature>
<dbReference type="SUPFAM" id="SSF57850">
    <property type="entry name" value="RING/U-box"/>
    <property type="match status" value="1"/>
</dbReference>
<dbReference type="PANTHER" id="PTHR25462">
    <property type="entry name" value="BONUS, ISOFORM C-RELATED"/>
    <property type="match status" value="1"/>
</dbReference>
<evidence type="ECO:0000256" key="1">
    <source>
        <dbReference type="ARBA" id="ARBA00008518"/>
    </source>
</evidence>
<dbReference type="InterPro" id="IPR015943">
    <property type="entry name" value="WD40/YVTN_repeat-like_dom_sf"/>
</dbReference>
<accession>A0A4D9DDW4</accession>
<dbReference type="SMART" id="SM00557">
    <property type="entry name" value="IG_FLMN"/>
    <property type="match status" value="1"/>
</dbReference>
<reference evidence="9 10" key="1">
    <citation type="submission" date="2019-01" db="EMBL/GenBank/DDBJ databases">
        <title>Nuclear Genome Assembly of the Microalgal Biofuel strain Nannochloropsis salina CCMP1776.</title>
        <authorList>
            <person name="Hovde B."/>
        </authorList>
    </citation>
    <scope>NUCLEOTIDE SEQUENCE [LARGE SCALE GENOMIC DNA]</scope>
    <source>
        <strain evidence="9 10">CCMP1776</strain>
    </source>
</reference>
<organism evidence="9 10">
    <name type="scientific">Nannochloropsis salina CCMP1776</name>
    <dbReference type="NCBI Taxonomy" id="1027361"/>
    <lineage>
        <taxon>Eukaryota</taxon>
        <taxon>Sar</taxon>
        <taxon>Stramenopiles</taxon>
        <taxon>Ochrophyta</taxon>
        <taxon>Eustigmatophyceae</taxon>
        <taxon>Eustigmatales</taxon>
        <taxon>Monodopsidaceae</taxon>
        <taxon>Microchloropsis</taxon>
        <taxon>Microchloropsis salina</taxon>
    </lineage>
</organism>
<dbReference type="PANTHER" id="PTHR25462:SF296">
    <property type="entry name" value="MEIOTIC P26, ISOFORM F"/>
    <property type="match status" value="1"/>
</dbReference>
<dbReference type="InterPro" id="IPR047153">
    <property type="entry name" value="TRIM45/56/19-like"/>
</dbReference>
<keyword evidence="2" id="KW-0479">Metal-binding</keyword>
<dbReference type="InterPro" id="IPR013083">
    <property type="entry name" value="Znf_RING/FYVE/PHD"/>
</dbReference>
<evidence type="ECO:0000256" key="3">
    <source>
        <dbReference type="ARBA" id="ARBA00022737"/>
    </source>
</evidence>
<dbReference type="CDD" id="cd19756">
    <property type="entry name" value="Bbox2"/>
    <property type="match status" value="1"/>
</dbReference>
<dbReference type="InterPro" id="IPR001841">
    <property type="entry name" value="Znf_RING"/>
</dbReference>
<dbReference type="OrthoDB" id="342730at2759"/>
<dbReference type="Pfam" id="PF00630">
    <property type="entry name" value="Filamin"/>
    <property type="match status" value="1"/>
</dbReference>
<name>A0A4D9DDW4_9STRA</name>
<proteinExistence type="inferred from homology"/>
<dbReference type="Gene3D" id="2.60.40.10">
    <property type="entry name" value="Immunoglobulins"/>
    <property type="match status" value="1"/>
</dbReference>
<keyword evidence="5" id="KW-0862">Zinc</keyword>
<dbReference type="Gene3D" id="2.130.10.10">
    <property type="entry name" value="YVTN repeat-like/Quinoprotein amine dehydrogenase"/>
    <property type="match status" value="1"/>
</dbReference>
<dbReference type="PROSITE" id="PS00518">
    <property type="entry name" value="ZF_RING_1"/>
    <property type="match status" value="1"/>
</dbReference>
<dbReference type="InterPro" id="IPR013783">
    <property type="entry name" value="Ig-like_fold"/>
</dbReference>
<feature type="domain" description="RING-type" evidence="8">
    <location>
        <begin position="16"/>
        <end position="60"/>
    </location>
</feature>
<keyword evidence="3" id="KW-0677">Repeat</keyword>
<keyword evidence="4 7" id="KW-0863">Zinc-finger</keyword>
<protein>
    <recommendedName>
        <fullName evidence="8">RING-type domain-containing protein</fullName>
    </recommendedName>
</protein>
<evidence type="ECO:0000256" key="4">
    <source>
        <dbReference type="ARBA" id="ARBA00022771"/>
    </source>
</evidence>
<evidence type="ECO:0000256" key="2">
    <source>
        <dbReference type="ARBA" id="ARBA00022723"/>
    </source>
</evidence>
<dbReference type="InterPro" id="IPR014756">
    <property type="entry name" value="Ig_E-set"/>
</dbReference>
<dbReference type="Pfam" id="PF13445">
    <property type="entry name" value="zf-RING_UBOX"/>
    <property type="match status" value="1"/>
</dbReference>
<evidence type="ECO:0000313" key="9">
    <source>
        <dbReference type="EMBL" id="TFJ87775.1"/>
    </source>
</evidence>
<dbReference type="SUPFAM" id="SSF81296">
    <property type="entry name" value="E set domains"/>
    <property type="match status" value="1"/>
</dbReference>
<dbReference type="CDD" id="cd19757">
    <property type="entry name" value="Bbox1"/>
    <property type="match status" value="1"/>
</dbReference>
<dbReference type="InterPro" id="IPR017907">
    <property type="entry name" value="Znf_RING_CS"/>
</dbReference>
<dbReference type="InterPro" id="IPR000315">
    <property type="entry name" value="Znf_B-box"/>
</dbReference>
<dbReference type="PROSITE" id="PS51257">
    <property type="entry name" value="PROKAR_LIPOPROTEIN"/>
    <property type="match status" value="1"/>
</dbReference>
<dbReference type="GO" id="GO:0008270">
    <property type="term" value="F:zinc ion binding"/>
    <property type="evidence" value="ECO:0007669"/>
    <property type="project" value="UniProtKB-KW"/>
</dbReference>
<evidence type="ECO:0000256" key="6">
    <source>
        <dbReference type="PROSITE-ProRule" id="PRU00087"/>
    </source>
</evidence>